<evidence type="ECO:0000256" key="1">
    <source>
        <dbReference type="SAM" id="MobiDB-lite"/>
    </source>
</evidence>
<dbReference type="EMBL" id="JAHLQT010024959">
    <property type="protein sequence ID" value="KAG7164669.1"/>
    <property type="molecule type" value="Genomic_DNA"/>
</dbReference>
<dbReference type="Proteomes" id="UP000747542">
    <property type="component" value="Unassembled WGS sequence"/>
</dbReference>
<name>A0A8J5JZQ8_HOMAM</name>
<evidence type="ECO:0000256" key="3">
    <source>
        <dbReference type="SAM" id="SignalP"/>
    </source>
</evidence>
<sequence>MGPRGGRPVRGNGRPVGCDGRPVGCDGLRWTLQTMLLLLVIMASITPGQGAGAITQDNDCSVHHVEKNKTLTAYFTGGKVVLGLLPMDNIDQVLSGMNFSVYKHDNTSILKFWVPLLNGGELKCSPSNSDSDSISADIHKLEKKSFFEWNNISLSIKNESLSLSFSDRVVCPSVKFQDNTAYYLTVTPTRNNIYVVLNCDEGCPIFDDSLARYSINDHRLETKKVFVRNTSTLAWAILSQLSGTESDVEITASQINSGTWEELNMEETEKNSAELSVGSFSKTFNFNTPTDNFDLELINSSHMEWAVGCKPTENFNVLVAIIVSVLLMSLLAVCLGFCLKKRRRSGAKNRSSLQQNTNDTSVAYHLSAGSSSCSIHTGNTSGGLPRSCNPPSLPSSPPPCVPPPLSTSQGRPQLQLPPGVTQGGVQHNDNVKRGVTDEDDYCYAFFDLDAGDQLQKEKEEEGEGNWFNSGSDNSLYEGFSENEEILSEKN</sequence>
<evidence type="ECO:0000313" key="5">
    <source>
        <dbReference type="Proteomes" id="UP000747542"/>
    </source>
</evidence>
<reference evidence="4" key="1">
    <citation type="journal article" date="2021" name="Sci. Adv.">
        <title>The American lobster genome reveals insights on longevity, neural, and immune adaptations.</title>
        <authorList>
            <person name="Polinski J.M."/>
            <person name="Zimin A.V."/>
            <person name="Clark K.F."/>
            <person name="Kohn A.B."/>
            <person name="Sadowski N."/>
            <person name="Timp W."/>
            <person name="Ptitsyn A."/>
            <person name="Khanna P."/>
            <person name="Romanova D.Y."/>
            <person name="Williams P."/>
            <person name="Greenwood S.J."/>
            <person name="Moroz L.L."/>
            <person name="Walt D.R."/>
            <person name="Bodnar A.G."/>
        </authorList>
    </citation>
    <scope>NUCLEOTIDE SEQUENCE</scope>
    <source>
        <strain evidence="4">GMGI-L3</strain>
    </source>
</reference>
<protein>
    <submittedName>
        <fullName evidence="4">Uncharacterized protein</fullName>
    </submittedName>
</protein>
<keyword evidence="2" id="KW-0472">Membrane</keyword>
<feature type="compositionally biased region" description="Pro residues" evidence="1">
    <location>
        <begin position="391"/>
        <end position="405"/>
    </location>
</feature>
<keyword evidence="3" id="KW-0732">Signal</keyword>
<feature type="region of interest" description="Disordered" evidence="1">
    <location>
        <begin position="377"/>
        <end position="433"/>
    </location>
</feature>
<feature type="signal peptide" evidence="3">
    <location>
        <begin position="1"/>
        <end position="50"/>
    </location>
</feature>
<proteinExistence type="predicted"/>
<feature type="region of interest" description="Disordered" evidence="1">
    <location>
        <begin position="455"/>
        <end position="490"/>
    </location>
</feature>
<feature type="compositionally biased region" description="Acidic residues" evidence="1">
    <location>
        <begin position="480"/>
        <end position="490"/>
    </location>
</feature>
<evidence type="ECO:0000256" key="2">
    <source>
        <dbReference type="SAM" id="Phobius"/>
    </source>
</evidence>
<accession>A0A8J5JZQ8</accession>
<evidence type="ECO:0000313" key="4">
    <source>
        <dbReference type="EMBL" id="KAG7164669.1"/>
    </source>
</evidence>
<feature type="chain" id="PRO_5035259701" evidence="3">
    <location>
        <begin position="51"/>
        <end position="490"/>
    </location>
</feature>
<gene>
    <name evidence="4" type="ORF">Hamer_G005059</name>
</gene>
<organism evidence="4 5">
    <name type="scientific">Homarus americanus</name>
    <name type="common">American lobster</name>
    <dbReference type="NCBI Taxonomy" id="6706"/>
    <lineage>
        <taxon>Eukaryota</taxon>
        <taxon>Metazoa</taxon>
        <taxon>Ecdysozoa</taxon>
        <taxon>Arthropoda</taxon>
        <taxon>Crustacea</taxon>
        <taxon>Multicrustacea</taxon>
        <taxon>Malacostraca</taxon>
        <taxon>Eumalacostraca</taxon>
        <taxon>Eucarida</taxon>
        <taxon>Decapoda</taxon>
        <taxon>Pleocyemata</taxon>
        <taxon>Astacidea</taxon>
        <taxon>Nephropoidea</taxon>
        <taxon>Nephropidae</taxon>
        <taxon>Homarus</taxon>
    </lineage>
</organism>
<keyword evidence="2" id="KW-0812">Transmembrane</keyword>
<comment type="caution">
    <text evidence="4">The sequence shown here is derived from an EMBL/GenBank/DDBJ whole genome shotgun (WGS) entry which is preliminary data.</text>
</comment>
<feature type="transmembrane region" description="Helical" evidence="2">
    <location>
        <begin position="317"/>
        <end position="339"/>
    </location>
</feature>
<dbReference type="AlphaFoldDB" id="A0A8J5JZQ8"/>
<keyword evidence="2" id="KW-1133">Transmembrane helix</keyword>
<keyword evidence="5" id="KW-1185">Reference proteome</keyword>